<evidence type="ECO:0000256" key="2">
    <source>
        <dbReference type="PROSITE-ProRule" id="PRU00169"/>
    </source>
</evidence>
<dbReference type="Pfam" id="PF00072">
    <property type="entry name" value="Response_reg"/>
    <property type="match status" value="1"/>
</dbReference>
<proteinExistence type="predicted"/>
<organism evidence="4 5">
    <name type="scientific">Roseomonas mucosa</name>
    <dbReference type="NCBI Taxonomy" id="207340"/>
    <lineage>
        <taxon>Bacteria</taxon>
        <taxon>Pseudomonadati</taxon>
        <taxon>Pseudomonadota</taxon>
        <taxon>Alphaproteobacteria</taxon>
        <taxon>Acetobacterales</taxon>
        <taxon>Roseomonadaceae</taxon>
        <taxon>Roseomonas</taxon>
    </lineage>
</organism>
<dbReference type="PANTHER" id="PTHR44591">
    <property type="entry name" value="STRESS RESPONSE REGULATOR PROTEIN 1"/>
    <property type="match status" value="1"/>
</dbReference>
<evidence type="ECO:0000313" key="5">
    <source>
        <dbReference type="Proteomes" id="UP000054844"/>
    </source>
</evidence>
<dbReference type="Proteomes" id="UP000054844">
    <property type="component" value="Unassembled WGS sequence"/>
</dbReference>
<protein>
    <recommendedName>
        <fullName evidence="3">Response regulatory domain-containing protein</fullName>
    </recommendedName>
</protein>
<dbReference type="RefSeq" id="WP_075821794.1">
    <property type="nucleotide sequence ID" value="NZ_CP025061.1"/>
</dbReference>
<name>A0A1S8D8B9_9PROT</name>
<dbReference type="InterPro" id="IPR050595">
    <property type="entry name" value="Bact_response_regulator"/>
</dbReference>
<feature type="modified residue" description="4-aspartylphosphate" evidence="2">
    <location>
        <position position="92"/>
    </location>
</feature>
<dbReference type="SUPFAM" id="SSF52172">
    <property type="entry name" value="CheY-like"/>
    <property type="match status" value="1"/>
</dbReference>
<keyword evidence="1 2" id="KW-0597">Phosphoprotein</keyword>
<accession>A0A1S8D8B9</accession>
<dbReference type="EMBL" id="LLWF02000005">
    <property type="protein sequence ID" value="ONH84626.1"/>
    <property type="molecule type" value="Genomic_DNA"/>
</dbReference>
<dbReference type="AlphaFoldDB" id="A0A1S8D8B9"/>
<evidence type="ECO:0000313" key="4">
    <source>
        <dbReference type="EMBL" id="ONH84626.1"/>
    </source>
</evidence>
<sequence length="159" mass="17578">MAWGQRLFPPAFSAVSHNVMQTPNVNAPGPIDQARLDHAAYDVLIVDDDDLVRATLASVLEDEGWTVREARGPSEALKACGGAERCRLLLTDINLGMVQDGFDVAAMLRQRFPDLPVVFITGRPWVYENRRFGSRDRALSKPLTMSSLAETVRELIRAG</sequence>
<dbReference type="InterPro" id="IPR011006">
    <property type="entry name" value="CheY-like_superfamily"/>
</dbReference>
<dbReference type="OrthoDB" id="8019678at2"/>
<keyword evidence="5" id="KW-1185">Reference proteome</keyword>
<dbReference type="SMART" id="SM00448">
    <property type="entry name" value="REC"/>
    <property type="match status" value="1"/>
</dbReference>
<dbReference type="PANTHER" id="PTHR44591:SF21">
    <property type="entry name" value="TWO-COMPONENT RESPONSE REGULATOR"/>
    <property type="match status" value="1"/>
</dbReference>
<evidence type="ECO:0000259" key="3">
    <source>
        <dbReference type="PROSITE" id="PS50110"/>
    </source>
</evidence>
<dbReference type="PROSITE" id="PS50110">
    <property type="entry name" value="RESPONSE_REGULATORY"/>
    <property type="match status" value="1"/>
</dbReference>
<feature type="domain" description="Response regulatory" evidence="3">
    <location>
        <begin position="42"/>
        <end position="156"/>
    </location>
</feature>
<dbReference type="Gene3D" id="3.40.50.2300">
    <property type="match status" value="1"/>
</dbReference>
<dbReference type="InterPro" id="IPR001789">
    <property type="entry name" value="Sig_transdc_resp-reg_receiver"/>
</dbReference>
<dbReference type="STRING" id="207340.APZ41_003415"/>
<dbReference type="GO" id="GO:0000160">
    <property type="term" value="P:phosphorelay signal transduction system"/>
    <property type="evidence" value="ECO:0007669"/>
    <property type="project" value="InterPro"/>
</dbReference>
<evidence type="ECO:0000256" key="1">
    <source>
        <dbReference type="ARBA" id="ARBA00022553"/>
    </source>
</evidence>
<comment type="caution">
    <text evidence="4">The sequence shown here is derived from an EMBL/GenBank/DDBJ whole genome shotgun (WGS) entry which is preliminary data.</text>
</comment>
<reference evidence="4" key="1">
    <citation type="submission" date="2016-12" db="EMBL/GenBank/DDBJ databases">
        <title>Draft genome sequence of Roseomonas mucosa strain AU37, isolated from a peripheral intravenous catheter.</title>
        <authorList>
            <person name="Choudhury M.A."/>
            <person name="Sidjabat H.E."/>
            <person name="Wailan A.M."/>
            <person name="Zhang L."/>
            <person name="Marsh N.M."/>
            <person name="Rickard C.M."/>
            <person name="Davies M."/>
            <person name="Mcmillan D.J."/>
        </authorList>
    </citation>
    <scope>NUCLEOTIDE SEQUENCE [LARGE SCALE GENOMIC DNA]</scope>
    <source>
        <strain evidence="4">AU37</strain>
    </source>
</reference>
<gene>
    <name evidence="4" type="ORF">APZ41_003415</name>
</gene>
<dbReference type="CDD" id="cd00156">
    <property type="entry name" value="REC"/>
    <property type="match status" value="1"/>
</dbReference>